<name>A0A1I6VXX7_9GAMM</name>
<dbReference type="AlphaFoldDB" id="A0A1I6VXX7"/>
<keyword evidence="2" id="KW-1185">Reference proteome</keyword>
<protein>
    <submittedName>
        <fullName evidence="1">Uncharacterized protein</fullName>
    </submittedName>
</protein>
<sequence length="75" mass="8498">MSNHYKLEEVTASNDEGDTVIIKRIYEPKPNRGLGSNIGGNIYQPSNRIVIDGQVIKLTLDSCFHHPKNRKIYSI</sequence>
<dbReference type="RefSeq" id="WP_074947506.1">
    <property type="nucleotide sequence ID" value="NZ_FOZU01000035.1"/>
</dbReference>
<dbReference type="Proteomes" id="UP000182827">
    <property type="component" value="Unassembled WGS sequence"/>
</dbReference>
<gene>
    <name evidence="1" type="ORF">SAMN05444586_10353</name>
</gene>
<evidence type="ECO:0000313" key="2">
    <source>
        <dbReference type="Proteomes" id="UP000182827"/>
    </source>
</evidence>
<proteinExistence type="predicted"/>
<reference evidence="2" key="1">
    <citation type="submission" date="2016-10" db="EMBL/GenBank/DDBJ databases">
        <authorList>
            <person name="Varghese N."/>
            <person name="Submissions S."/>
        </authorList>
    </citation>
    <scope>NUCLEOTIDE SEQUENCE [LARGE SCALE GENOMIC DNA]</scope>
    <source>
        <strain evidence="2">ANC 5076</strain>
    </source>
</reference>
<accession>A0A1I6VXX7</accession>
<organism evidence="1 2">
    <name type="scientific">Acinetobacter bohemicus</name>
    <dbReference type="NCBI Taxonomy" id="1435036"/>
    <lineage>
        <taxon>Bacteria</taxon>
        <taxon>Pseudomonadati</taxon>
        <taxon>Pseudomonadota</taxon>
        <taxon>Gammaproteobacteria</taxon>
        <taxon>Moraxellales</taxon>
        <taxon>Moraxellaceae</taxon>
        <taxon>Acinetobacter</taxon>
    </lineage>
</organism>
<dbReference type="EMBL" id="FOZU01000035">
    <property type="protein sequence ID" value="SFT18264.1"/>
    <property type="molecule type" value="Genomic_DNA"/>
</dbReference>
<evidence type="ECO:0000313" key="1">
    <source>
        <dbReference type="EMBL" id="SFT18264.1"/>
    </source>
</evidence>